<accession>A0A1X0N2V7</accession>
<proteinExistence type="predicted"/>
<name>A0A1X0N2V7_9PSED</name>
<dbReference type="Proteomes" id="UP000192815">
    <property type="component" value="Unassembled WGS sequence"/>
</dbReference>
<sequence length="204" mass="22827">MPDVNYKGCFTARLELHDNTPLGFHTIVDGQRKEDDCLQVQSESGQTIEFFFRPYEKDAYVLAFTVSMPKEWTEIPIGDDWTGIPLPTDWTEIPIPDGVKSQSSDWAYLGFGEEYSIGKTKIPEFAYPVALQGDGGSEFSIDSDAVQSVYLKCLRPGYGNMQIAKSKTPPGDVLFSRPREDSEDALFKLTILSRYDADGSSIEK</sequence>
<reference evidence="2" key="1">
    <citation type="submission" date="2017-02" db="EMBL/GenBank/DDBJ databases">
        <title>Pseudomonas floridae sp. nov., a novel pathogenic bacterial species isolated from tomato.</title>
        <authorList>
            <person name="Timilsina S."/>
            <person name="Vallad G.E."/>
            <person name="Jones J.B."/>
        </authorList>
    </citation>
    <scope>NUCLEOTIDE SEQUENCE [LARGE SCALE GENOMIC DNA]</scope>
    <source>
        <strain evidence="2">GEV388</strain>
    </source>
</reference>
<evidence type="ECO:0000313" key="1">
    <source>
        <dbReference type="EMBL" id="ORC57643.1"/>
    </source>
</evidence>
<organism evidence="1 2">
    <name type="scientific">Pseudomonas floridensis</name>
    <dbReference type="NCBI Taxonomy" id="1958950"/>
    <lineage>
        <taxon>Bacteria</taxon>
        <taxon>Pseudomonadati</taxon>
        <taxon>Pseudomonadota</taxon>
        <taxon>Gammaproteobacteria</taxon>
        <taxon>Pseudomonadales</taxon>
        <taxon>Pseudomonadaceae</taxon>
        <taxon>Pseudomonas</taxon>
    </lineage>
</organism>
<dbReference type="EMBL" id="MUIO01000076">
    <property type="protein sequence ID" value="ORC57643.1"/>
    <property type="molecule type" value="Genomic_DNA"/>
</dbReference>
<keyword evidence="2" id="KW-1185">Reference proteome</keyword>
<dbReference type="RefSeq" id="WP_083184493.1">
    <property type="nucleotide sequence ID" value="NZ_CBCRZR010000001.1"/>
</dbReference>
<dbReference type="AlphaFoldDB" id="A0A1X0N2V7"/>
<gene>
    <name evidence="1" type="ORF">BZK31_19105</name>
</gene>
<protein>
    <submittedName>
        <fullName evidence="1">Uncharacterized protein</fullName>
    </submittedName>
</protein>
<evidence type="ECO:0000313" key="2">
    <source>
        <dbReference type="Proteomes" id="UP000192815"/>
    </source>
</evidence>
<comment type="caution">
    <text evidence="1">The sequence shown here is derived from an EMBL/GenBank/DDBJ whole genome shotgun (WGS) entry which is preliminary data.</text>
</comment>
<dbReference type="STRING" id="1958950.BZK31_19105"/>
<dbReference type="OrthoDB" id="7014790at2"/>